<reference evidence="1 2" key="1">
    <citation type="submission" date="2020-11" db="EMBL/GenBank/DDBJ databases">
        <title>Pedobacter endophytica, an endophytic bacteria isolated form Carex pumila.</title>
        <authorList>
            <person name="Peng Y."/>
            <person name="Jiang L."/>
            <person name="Lee J."/>
        </authorList>
    </citation>
    <scope>NUCLEOTIDE SEQUENCE [LARGE SCALE GENOMIC DNA]</scope>
    <source>
        <strain evidence="1 2">JBR3-12</strain>
    </source>
</reference>
<dbReference type="Proteomes" id="UP000594759">
    <property type="component" value="Chromosome"/>
</dbReference>
<dbReference type="KEGG" id="pex:IZT61_04500"/>
<keyword evidence="2" id="KW-1185">Reference proteome</keyword>
<accession>A0A7S9L140</accession>
<dbReference type="AlphaFoldDB" id="A0A7S9L140"/>
<evidence type="ECO:0000313" key="2">
    <source>
        <dbReference type="Proteomes" id="UP000594759"/>
    </source>
</evidence>
<sequence>MTPVYKIKVPKATYEQILLPIANELELELSAKYKNGKVVVFIENDSIARTLKCVLIRKIDDYEVVQSAFSRMQNAALD</sequence>
<organism evidence="1 2">
    <name type="scientific">Pedobacter endophyticus</name>
    <dbReference type="NCBI Taxonomy" id="2789740"/>
    <lineage>
        <taxon>Bacteria</taxon>
        <taxon>Pseudomonadati</taxon>
        <taxon>Bacteroidota</taxon>
        <taxon>Sphingobacteriia</taxon>
        <taxon>Sphingobacteriales</taxon>
        <taxon>Sphingobacteriaceae</taxon>
        <taxon>Pedobacter</taxon>
    </lineage>
</organism>
<proteinExistence type="predicted"/>
<name>A0A7S9L140_9SPHI</name>
<protein>
    <submittedName>
        <fullName evidence="1">Uncharacterized protein</fullName>
    </submittedName>
</protein>
<dbReference type="EMBL" id="CP064939">
    <property type="protein sequence ID" value="QPH40547.1"/>
    <property type="molecule type" value="Genomic_DNA"/>
</dbReference>
<gene>
    <name evidence="1" type="ORF">IZT61_04500</name>
</gene>
<dbReference type="RefSeq" id="WP_196100001.1">
    <property type="nucleotide sequence ID" value="NZ_CP064939.1"/>
</dbReference>
<evidence type="ECO:0000313" key="1">
    <source>
        <dbReference type="EMBL" id="QPH40547.1"/>
    </source>
</evidence>